<proteinExistence type="predicted"/>
<gene>
    <name evidence="1" type="ORF">AA314_04289</name>
    <name evidence="2" type="ORF">ATI61_11751</name>
</gene>
<dbReference type="EMBL" id="CP011509">
    <property type="protein sequence ID" value="AKJ02663.1"/>
    <property type="molecule type" value="Genomic_DNA"/>
</dbReference>
<dbReference type="InterPro" id="IPR009003">
    <property type="entry name" value="Peptidase_S1_PA"/>
</dbReference>
<dbReference type="EMBL" id="QUMU01000017">
    <property type="protein sequence ID" value="REG23208.1"/>
    <property type="molecule type" value="Genomic_DNA"/>
</dbReference>
<dbReference type="Gene3D" id="2.40.10.10">
    <property type="entry name" value="Trypsin-like serine proteases"/>
    <property type="match status" value="1"/>
</dbReference>
<dbReference type="Proteomes" id="UP000035579">
    <property type="component" value="Chromosome"/>
</dbReference>
<dbReference type="AlphaFoldDB" id="A0AAC8Q8R9"/>
<dbReference type="Proteomes" id="UP000256345">
    <property type="component" value="Unassembled WGS sequence"/>
</dbReference>
<evidence type="ECO:0000313" key="1">
    <source>
        <dbReference type="EMBL" id="AKJ02663.1"/>
    </source>
</evidence>
<organism evidence="1 3">
    <name type="scientific">Archangium gephyra</name>
    <dbReference type="NCBI Taxonomy" id="48"/>
    <lineage>
        <taxon>Bacteria</taxon>
        <taxon>Pseudomonadati</taxon>
        <taxon>Myxococcota</taxon>
        <taxon>Myxococcia</taxon>
        <taxon>Myxococcales</taxon>
        <taxon>Cystobacterineae</taxon>
        <taxon>Archangiaceae</taxon>
        <taxon>Archangium</taxon>
    </lineage>
</organism>
<evidence type="ECO:0000313" key="4">
    <source>
        <dbReference type="Proteomes" id="UP000256345"/>
    </source>
</evidence>
<dbReference type="InterPro" id="IPR043504">
    <property type="entry name" value="Peptidase_S1_PA_chymotrypsin"/>
</dbReference>
<name>A0AAC8Q8R9_9BACT</name>
<evidence type="ECO:0000313" key="2">
    <source>
        <dbReference type="EMBL" id="REG23208.1"/>
    </source>
</evidence>
<reference evidence="1 3" key="1">
    <citation type="submission" date="2015-05" db="EMBL/GenBank/DDBJ databases">
        <title>Genome assembly of Archangium gephyra DSM 2261.</title>
        <authorList>
            <person name="Sharma G."/>
            <person name="Subramanian S."/>
        </authorList>
    </citation>
    <scope>NUCLEOTIDE SEQUENCE [LARGE SCALE GENOMIC DNA]</scope>
    <source>
        <strain evidence="1 3">DSM 2261</strain>
    </source>
</reference>
<keyword evidence="4" id="KW-1185">Reference proteome</keyword>
<evidence type="ECO:0000313" key="3">
    <source>
        <dbReference type="Proteomes" id="UP000035579"/>
    </source>
</evidence>
<protein>
    <submittedName>
        <fullName evidence="1">Uncharacterized protein</fullName>
    </submittedName>
</protein>
<sequence length="343" mass="36996">MLKMEGFTFTGSDAKGVRWSGTGVWIRPGVLATNAYFIERATGVSAVDEQGHSVPLDTLLAWDPTNDLALLGTSAPAPKEEPLASLMPKPAGAEALKGTGLQALLEQEGKLASYSGRAGQLLSHVHGKPSVLLHDIRIPGARGELRQRYALFNAKDPRQLVGLNYGSYPSESAAVPAWTVQAVDEKSQQQKSRWVKLDKAFVRQSLTKLKRAPLHQQDAEGYMRPDTGGSSKVTACLSPGSKAEVPFHIVESRDLIVRVTTKPANARFSFALFEEVPAREGQGVPTLVKDCCEETTAKGSLDLIYTIPQSGTHSLHLGLPDSARGKVCFDITPEFVNWTGALP</sequence>
<dbReference type="SUPFAM" id="SSF50494">
    <property type="entry name" value="Trypsin-like serine proteases"/>
    <property type="match status" value="1"/>
</dbReference>
<accession>A0AAC8Q8R9</accession>
<dbReference type="KEGG" id="age:AA314_04289"/>
<reference evidence="2 4" key="2">
    <citation type="submission" date="2018-08" db="EMBL/GenBank/DDBJ databases">
        <title>Genomic Encyclopedia of Archaeal and Bacterial Type Strains, Phase II (KMG-II): from individual species to whole genera.</title>
        <authorList>
            <person name="Goeker M."/>
        </authorList>
    </citation>
    <scope>NUCLEOTIDE SEQUENCE [LARGE SCALE GENOMIC DNA]</scope>
    <source>
        <strain evidence="2 4">DSM 2261</strain>
    </source>
</reference>